<evidence type="ECO:0000313" key="2">
    <source>
        <dbReference type="EMBL" id="HIU13243.1"/>
    </source>
</evidence>
<feature type="transmembrane region" description="Helical" evidence="1">
    <location>
        <begin position="74"/>
        <end position="93"/>
    </location>
</feature>
<name>A0A9D1KZ69_9FIRM</name>
<sequence>MKTLVIYQLKQGWKITGLLTIVACVYQGIIISLVDPANMASIQSLFGVMGSFLDAFGISIESMTSPLAYTASTFFNSLVQILSMLFYLLLIYFQIARPIQDTSLAYTLSTPVSRKQWLSSHYIALTLELMVFYGLVFLSGCGMLSLKGAFAWERYALLVLLTGLLALMVSFLASLLVILFNGRMGLAIGIPLILLAMQMLCGIGGDSLQWLTYWTPFGWLDSVGIVNGTSAWTGWLLLVLVTGGLWIGLSIWIFEKQDLIL</sequence>
<protein>
    <recommendedName>
        <fullName evidence="4">ABC transporter permease</fullName>
    </recommendedName>
</protein>
<feature type="transmembrane region" description="Helical" evidence="1">
    <location>
        <begin position="46"/>
        <end position="68"/>
    </location>
</feature>
<reference evidence="2" key="1">
    <citation type="submission" date="2020-10" db="EMBL/GenBank/DDBJ databases">
        <authorList>
            <person name="Gilroy R."/>
        </authorList>
    </citation>
    <scope>NUCLEOTIDE SEQUENCE</scope>
    <source>
        <strain evidence="2">CHK195-11698</strain>
    </source>
</reference>
<accession>A0A9D1KZ69</accession>
<keyword evidence="1" id="KW-0472">Membrane</keyword>
<dbReference type="AlphaFoldDB" id="A0A9D1KZ69"/>
<dbReference type="EMBL" id="DVMJ01000033">
    <property type="protein sequence ID" value="HIU13243.1"/>
    <property type="molecule type" value="Genomic_DNA"/>
</dbReference>
<feature type="transmembrane region" description="Helical" evidence="1">
    <location>
        <begin position="157"/>
        <end position="180"/>
    </location>
</feature>
<keyword evidence="1" id="KW-1133">Transmembrane helix</keyword>
<feature type="transmembrane region" description="Helical" evidence="1">
    <location>
        <begin position="12"/>
        <end position="34"/>
    </location>
</feature>
<evidence type="ECO:0000313" key="3">
    <source>
        <dbReference type="Proteomes" id="UP000824175"/>
    </source>
</evidence>
<evidence type="ECO:0000256" key="1">
    <source>
        <dbReference type="SAM" id="Phobius"/>
    </source>
</evidence>
<feature type="transmembrane region" description="Helical" evidence="1">
    <location>
        <begin position="122"/>
        <end position="145"/>
    </location>
</feature>
<feature type="transmembrane region" description="Helical" evidence="1">
    <location>
        <begin position="192"/>
        <end position="212"/>
    </location>
</feature>
<gene>
    <name evidence="2" type="ORF">IAD15_04155</name>
</gene>
<feature type="transmembrane region" description="Helical" evidence="1">
    <location>
        <begin position="232"/>
        <end position="254"/>
    </location>
</feature>
<reference evidence="2" key="2">
    <citation type="journal article" date="2021" name="PeerJ">
        <title>Extensive microbial diversity within the chicken gut microbiome revealed by metagenomics and culture.</title>
        <authorList>
            <person name="Gilroy R."/>
            <person name="Ravi A."/>
            <person name="Getino M."/>
            <person name="Pursley I."/>
            <person name="Horton D.L."/>
            <person name="Alikhan N.F."/>
            <person name="Baker D."/>
            <person name="Gharbi K."/>
            <person name="Hall N."/>
            <person name="Watson M."/>
            <person name="Adriaenssens E.M."/>
            <person name="Foster-Nyarko E."/>
            <person name="Jarju S."/>
            <person name="Secka A."/>
            <person name="Antonio M."/>
            <person name="Oren A."/>
            <person name="Chaudhuri R.R."/>
            <person name="La Ragione R."/>
            <person name="Hildebrand F."/>
            <person name="Pallen M.J."/>
        </authorList>
    </citation>
    <scope>NUCLEOTIDE SEQUENCE</scope>
    <source>
        <strain evidence="2">CHK195-11698</strain>
    </source>
</reference>
<organism evidence="2 3">
    <name type="scientific">Candidatus Fimiplasma intestinipullorum</name>
    <dbReference type="NCBI Taxonomy" id="2840825"/>
    <lineage>
        <taxon>Bacteria</taxon>
        <taxon>Bacillati</taxon>
        <taxon>Bacillota</taxon>
        <taxon>Clostridia</taxon>
        <taxon>Eubacteriales</taxon>
        <taxon>Candidatus Fimiplasma</taxon>
    </lineage>
</organism>
<dbReference type="Proteomes" id="UP000824175">
    <property type="component" value="Unassembled WGS sequence"/>
</dbReference>
<proteinExistence type="predicted"/>
<keyword evidence="1" id="KW-0812">Transmembrane</keyword>
<comment type="caution">
    <text evidence="2">The sequence shown here is derived from an EMBL/GenBank/DDBJ whole genome shotgun (WGS) entry which is preliminary data.</text>
</comment>
<evidence type="ECO:0008006" key="4">
    <source>
        <dbReference type="Google" id="ProtNLM"/>
    </source>
</evidence>